<sequence>MNISFNFFNWFVSTFPTLAAEIPIINKLAGNKSLFNKIESSEYRDEFKNLSKLNNVSVEINKGVSHKGITITIKEIAYDEAAFYVIYEVSLDKNLKNMNQINMNMQ</sequence>
<dbReference type="EMBL" id="CP027777">
    <property type="protein sequence ID" value="AVQ37782.1"/>
    <property type="molecule type" value="Genomic_DNA"/>
</dbReference>
<dbReference type="Gene3D" id="2.60.40.1630">
    <property type="entry name" value="bacillus anthracis domain"/>
    <property type="match status" value="1"/>
</dbReference>
<name>A0ABC8CU22_CLOBO</name>
<feature type="domain" description="DUF4179" evidence="1">
    <location>
        <begin position="11"/>
        <end position="90"/>
    </location>
</feature>
<dbReference type="AlphaFoldDB" id="A0ABC8CU22"/>
<gene>
    <name evidence="2" type="ORF">C7M56_03435</name>
</gene>
<organism evidence="2 3">
    <name type="scientific">Clostridium botulinum</name>
    <dbReference type="NCBI Taxonomy" id="1491"/>
    <lineage>
        <taxon>Bacteria</taxon>
        <taxon>Bacillati</taxon>
        <taxon>Bacillota</taxon>
        <taxon>Clostridia</taxon>
        <taxon>Eubacteriales</taxon>
        <taxon>Clostridiaceae</taxon>
        <taxon>Clostridium</taxon>
    </lineage>
</organism>
<evidence type="ECO:0000313" key="2">
    <source>
        <dbReference type="EMBL" id="AVQ37782.1"/>
    </source>
</evidence>
<proteinExistence type="predicted"/>
<protein>
    <recommendedName>
        <fullName evidence="1">DUF4179 domain-containing protein</fullName>
    </recommendedName>
</protein>
<dbReference type="Pfam" id="PF13786">
    <property type="entry name" value="DUF4179"/>
    <property type="match status" value="1"/>
</dbReference>
<evidence type="ECO:0000259" key="1">
    <source>
        <dbReference type="Pfam" id="PF13786"/>
    </source>
</evidence>
<reference evidence="2 3" key="1">
    <citation type="submission" date="2018-01" db="EMBL/GenBank/DDBJ databases">
        <title>Genetic Diversity of Clostridium botulinum in seafood.</title>
        <authorList>
            <person name="Athira V."/>
            <person name="Arun Jyothi P.V."/>
            <person name="Lalitha K.V."/>
            <person name="Joseph T.C."/>
        </authorList>
    </citation>
    <scope>NUCLEOTIDE SEQUENCE [LARGE SCALE GENOMIC DNA]</scope>
    <source>
        <strain evidence="2 3">Mfbjulcb8</strain>
    </source>
</reference>
<dbReference type="Proteomes" id="UP000240615">
    <property type="component" value="Chromosome"/>
</dbReference>
<accession>A0ABC8CU22</accession>
<evidence type="ECO:0000313" key="3">
    <source>
        <dbReference type="Proteomes" id="UP000240615"/>
    </source>
</evidence>
<dbReference type="InterPro" id="IPR025436">
    <property type="entry name" value="DUF4179"/>
</dbReference>